<dbReference type="Proteomes" id="UP000747542">
    <property type="component" value="Unassembled WGS sequence"/>
</dbReference>
<accession>A0A8J5JIE8</accession>
<comment type="caution">
    <text evidence="2">The sequence shown here is derived from an EMBL/GenBank/DDBJ whole genome shotgun (WGS) entry which is preliminary data.</text>
</comment>
<keyword evidence="1" id="KW-1133">Transmembrane helix</keyword>
<name>A0A8J5JIE8_HOMAM</name>
<reference evidence="2" key="1">
    <citation type="journal article" date="2021" name="Sci. Adv.">
        <title>The American lobster genome reveals insights on longevity, neural, and immune adaptations.</title>
        <authorList>
            <person name="Polinski J.M."/>
            <person name="Zimin A.V."/>
            <person name="Clark K.F."/>
            <person name="Kohn A.B."/>
            <person name="Sadowski N."/>
            <person name="Timp W."/>
            <person name="Ptitsyn A."/>
            <person name="Khanna P."/>
            <person name="Romanova D.Y."/>
            <person name="Williams P."/>
            <person name="Greenwood S.J."/>
            <person name="Moroz L.L."/>
            <person name="Walt D.R."/>
            <person name="Bodnar A.G."/>
        </authorList>
    </citation>
    <scope>NUCLEOTIDE SEQUENCE</scope>
    <source>
        <strain evidence="2">GMGI-L3</strain>
    </source>
</reference>
<dbReference type="EMBL" id="JAHLQT010035566">
    <property type="protein sequence ID" value="KAG7158175.1"/>
    <property type="molecule type" value="Genomic_DNA"/>
</dbReference>
<evidence type="ECO:0000313" key="3">
    <source>
        <dbReference type="Proteomes" id="UP000747542"/>
    </source>
</evidence>
<evidence type="ECO:0000313" key="2">
    <source>
        <dbReference type="EMBL" id="KAG7158175.1"/>
    </source>
</evidence>
<protein>
    <submittedName>
        <fullName evidence="2">Uncharacterized protein</fullName>
    </submittedName>
</protein>
<keyword evidence="3" id="KW-1185">Reference proteome</keyword>
<organism evidence="2 3">
    <name type="scientific">Homarus americanus</name>
    <name type="common">American lobster</name>
    <dbReference type="NCBI Taxonomy" id="6706"/>
    <lineage>
        <taxon>Eukaryota</taxon>
        <taxon>Metazoa</taxon>
        <taxon>Ecdysozoa</taxon>
        <taxon>Arthropoda</taxon>
        <taxon>Crustacea</taxon>
        <taxon>Multicrustacea</taxon>
        <taxon>Malacostraca</taxon>
        <taxon>Eumalacostraca</taxon>
        <taxon>Eucarida</taxon>
        <taxon>Decapoda</taxon>
        <taxon>Pleocyemata</taxon>
        <taxon>Astacidea</taxon>
        <taxon>Nephropoidea</taxon>
        <taxon>Nephropidae</taxon>
        <taxon>Homarus</taxon>
    </lineage>
</organism>
<proteinExistence type="predicted"/>
<sequence>MAGGYTVGEFFSVTVQPGTSDAPNGSWLKKNVTGKSWNNEAAGGSRLSEYQYVIGLTLLLMMILLGVVVSVLMCLTIRRNPMLWSGVFGGLMLKTNINGNNGAKFPRRVRFNVPDNHDVESTGSAMTVMISVAGESEDAIDQTT</sequence>
<gene>
    <name evidence="2" type="ORF">Hamer_G008805</name>
</gene>
<feature type="transmembrane region" description="Helical" evidence="1">
    <location>
        <begin position="52"/>
        <end position="75"/>
    </location>
</feature>
<dbReference type="AlphaFoldDB" id="A0A8J5JIE8"/>
<evidence type="ECO:0000256" key="1">
    <source>
        <dbReference type="SAM" id="Phobius"/>
    </source>
</evidence>
<keyword evidence="1" id="KW-0472">Membrane</keyword>
<keyword evidence="1" id="KW-0812">Transmembrane</keyword>